<evidence type="ECO:0000313" key="2">
    <source>
        <dbReference type="Proteomes" id="UP000239250"/>
    </source>
</evidence>
<proteinExistence type="predicted"/>
<evidence type="ECO:0000313" key="1">
    <source>
        <dbReference type="EMBL" id="AVP49056.1"/>
    </source>
</evidence>
<reference evidence="2" key="1">
    <citation type="submission" date="2018-02" db="EMBL/GenBank/DDBJ databases">
        <title>Firefly genomes illuminate parallel origins of bioluminescence in beetles.</title>
        <authorList>
            <person name="Fallon T.R."/>
            <person name="Lower S.E.S."/>
            <person name="Behringer M."/>
            <person name="Weng J.-K."/>
        </authorList>
    </citation>
    <scope>NUCLEOTIDE SEQUENCE [LARGE SCALE GENOMIC DNA]</scope>
</reference>
<accession>A0A2S0NJ64</accession>
<gene>
    <name evidence="1" type="ORF">C5T88_00450</name>
</gene>
<protein>
    <submittedName>
        <fullName evidence="1">Uncharacterized protein</fullName>
    </submittedName>
</protein>
<dbReference type="AlphaFoldDB" id="A0A2S0NJ64"/>
<name>A0A2S0NJ64_9MOLU</name>
<organism evidence="1 2">
    <name type="scientific">Williamsoniiplasma luminosum</name>
    <dbReference type="NCBI Taxonomy" id="214888"/>
    <lineage>
        <taxon>Bacteria</taxon>
        <taxon>Bacillati</taxon>
        <taxon>Mycoplasmatota</taxon>
        <taxon>Mollicutes</taxon>
        <taxon>Entomoplasmatales</taxon>
        <taxon>Williamsoniiplasma</taxon>
    </lineage>
</organism>
<dbReference type="EMBL" id="CP027019">
    <property type="protein sequence ID" value="AVP49056.1"/>
    <property type="molecule type" value="Genomic_DNA"/>
</dbReference>
<dbReference type="Proteomes" id="UP000239250">
    <property type="component" value="Chromosome"/>
</dbReference>
<sequence length="207" mass="24244">MCEFIFTHYSINKGDNDDYKILLPYYFEQQNKLDNPVAFADYKNVIVKLKSNYGIFTKNGFIFNDKNISQSNIFELEYNHFAFPELTKSVETASIPSSMPLDQQLANGEYSKYKMLNFAKEINLKKLYLNRYGSGDMKFDPISSSLYNEGEFILEKENILEELEISAFYGYGNWFIEFITINNKKYKLNINLFSKLESTKTLLNLIL</sequence>
<dbReference type="RefSeq" id="WP_303662403.1">
    <property type="nucleotide sequence ID" value="NZ_CP027019.1"/>
</dbReference>